<dbReference type="RefSeq" id="WP_140997949.1">
    <property type="nucleotide sequence ID" value="NZ_VDCZ01000007.1"/>
</dbReference>
<keyword evidence="2" id="KW-1185">Reference proteome</keyword>
<dbReference type="AlphaFoldDB" id="A0A6I4IIV3"/>
<comment type="caution">
    <text evidence="1">The sequence shown here is derived from an EMBL/GenBank/DDBJ whole genome shotgun (WGS) entry which is preliminary data.</text>
</comment>
<dbReference type="EMBL" id="WQLW01000007">
    <property type="protein sequence ID" value="MVO09568.1"/>
    <property type="molecule type" value="Genomic_DNA"/>
</dbReference>
<dbReference type="NCBIfam" id="NF038153">
    <property type="entry name" value="lant_leader_L1a"/>
    <property type="match status" value="1"/>
</dbReference>
<evidence type="ECO:0000313" key="1">
    <source>
        <dbReference type="EMBL" id="MVO09568.1"/>
    </source>
</evidence>
<accession>A0A6I4IIV3</accession>
<evidence type="ECO:0000313" key="2">
    <source>
        <dbReference type="Proteomes" id="UP000431264"/>
    </source>
</evidence>
<sequence>MKKIQLNKGLSLNKEAITKLQEDQLSNVKGGVRGVTCANASCANSCNQNSCNAQADQVLER</sequence>
<dbReference type="Proteomes" id="UP000431264">
    <property type="component" value="Unassembled WGS sequence"/>
</dbReference>
<gene>
    <name evidence="1" type="ORF">GOQ30_10395</name>
</gene>
<evidence type="ECO:0008006" key="3">
    <source>
        <dbReference type="Google" id="ProtNLM"/>
    </source>
</evidence>
<dbReference type="InterPro" id="IPR058238">
    <property type="entry name" value="Lant_leader_dom"/>
</dbReference>
<organism evidence="1 2">
    <name type="scientific">Flavobacterium profundi</name>
    <dbReference type="NCBI Taxonomy" id="1774945"/>
    <lineage>
        <taxon>Bacteria</taxon>
        <taxon>Pseudomonadati</taxon>
        <taxon>Bacteroidota</taxon>
        <taxon>Flavobacteriia</taxon>
        <taxon>Flavobacteriales</taxon>
        <taxon>Flavobacteriaceae</taxon>
        <taxon>Flavobacterium</taxon>
    </lineage>
</organism>
<reference evidence="2" key="1">
    <citation type="submission" date="2019-05" db="EMBL/GenBank/DDBJ databases">
        <title>Flavobacterium profundi sp. nov., isolated from a deep-sea seamount.</title>
        <authorList>
            <person name="Zhang D.-C."/>
        </authorList>
    </citation>
    <scope>NUCLEOTIDE SEQUENCE [LARGE SCALE GENOMIC DNA]</scope>
    <source>
        <strain evidence="2">TP390</strain>
    </source>
</reference>
<proteinExistence type="predicted"/>
<dbReference type="OrthoDB" id="1264690at2"/>
<name>A0A6I4IIV3_9FLAO</name>
<protein>
    <recommendedName>
        <fullName evidence="3">Natural product</fullName>
    </recommendedName>
</protein>